<keyword evidence="5" id="KW-1185">Reference proteome</keyword>
<gene>
    <name evidence="4" type="ORF">QQF64_030942</name>
</gene>
<feature type="domain" description="CCHC-type" evidence="3">
    <location>
        <begin position="241"/>
        <end position="257"/>
    </location>
</feature>
<feature type="domain" description="CCHC-type" evidence="3">
    <location>
        <begin position="222"/>
        <end position="237"/>
    </location>
</feature>
<dbReference type="InterPro" id="IPR000477">
    <property type="entry name" value="RT_dom"/>
</dbReference>
<dbReference type="EC" id="3.1.26.4" evidence="2"/>
<dbReference type="EMBL" id="JAYMGO010000007">
    <property type="protein sequence ID" value="KAL1271926.1"/>
    <property type="molecule type" value="Genomic_DNA"/>
</dbReference>
<organism evidence="4 5">
    <name type="scientific">Cirrhinus molitorella</name>
    <name type="common">mud carp</name>
    <dbReference type="NCBI Taxonomy" id="172907"/>
    <lineage>
        <taxon>Eukaryota</taxon>
        <taxon>Metazoa</taxon>
        <taxon>Chordata</taxon>
        <taxon>Craniata</taxon>
        <taxon>Vertebrata</taxon>
        <taxon>Euteleostomi</taxon>
        <taxon>Actinopterygii</taxon>
        <taxon>Neopterygii</taxon>
        <taxon>Teleostei</taxon>
        <taxon>Ostariophysi</taxon>
        <taxon>Cypriniformes</taxon>
        <taxon>Cyprinidae</taxon>
        <taxon>Labeoninae</taxon>
        <taxon>Labeonini</taxon>
        <taxon>Cirrhinus</taxon>
    </lineage>
</organism>
<reference evidence="4 5" key="1">
    <citation type="submission" date="2023-09" db="EMBL/GenBank/DDBJ databases">
        <authorList>
            <person name="Wang M."/>
        </authorList>
    </citation>
    <scope>NUCLEOTIDE SEQUENCE [LARGE SCALE GENOMIC DNA]</scope>
    <source>
        <strain evidence="4">GT-2023</strain>
        <tissue evidence="4">Liver</tissue>
    </source>
</reference>
<evidence type="ECO:0000256" key="2">
    <source>
        <dbReference type="ARBA" id="ARBA00012180"/>
    </source>
</evidence>
<proteinExistence type="inferred from homology"/>
<dbReference type="Proteomes" id="UP001558613">
    <property type="component" value="Unassembled WGS sequence"/>
</dbReference>
<evidence type="ECO:0000313" key="5">
    <source>
        <dbReference type="Proteomes" id="UP001558613"/>
    </source>
</evidence>
<dbReference type="InterPro" id="IPR043502">
    <property type="entry name" value="DNA/RNA_pol_sf"/>
</dbReference>
<dbReference type="PANTHER" id="PTHR37984">
    <property type="entry name" value="PROTEIN CBG26694"/>
    <property type="match status" value="1"/>
</dbReference>
<name>A0ABR3N550_9TELE</name>
<evidence type="ECO:0000256" key="1">
    <source>
        <dbReference type="ARBA" id="ARBA00010879"/>
    </source>
</evidence>
<dbReference type="InterPro" id="IPR036875">
    <property type="entry name" value="Znf_CCHC_sf"/>
</dbReference>
<dbReference type="CDD" id="cd01647">
    <property type="entry name" value="RT_LTR"/>
    <property type="match status" value="1"/>
</dbReference>
<dbReference type="Gene3D" id="2.40.70.10">
    <property type="entry name" value="Acid Proteases"/>
    <property type="match status" value="1"/>
</dbReference>
<sequence>MEHFKPPSGMTLTGNVSENWRKWEQRFVLYMTAAELSIKSVAVQVAVLLHSLGEEALEIYNTFDIAKEAPEEVTVDKILDAFRNYCTPKKNVVFERHQFWTCIMQEPTQIDKFVTELRQKSKNCEFGASEDDMIRDKIVFSVTDKSVTEKLLREPSLTLQKAIDICRASEIAKERIGIMASAKKESEVHAVDMSKGVRHKNKLFKAPPFQNKKEKVSGTSRACTRCGQTHIPRSCPAYGAKCRACGKVNHFAKMCKIKSVQTLQAVDSLFMGTLQCTQINEICKNEESWCVTMSVRGIPIEFKLDTGADANVLSLELIRKLPGNVTLKPTETILVAYGEQLTPPILVRATCEQLNLIKRIEPVKATTPDTKDELVKRYPEVFQGLGEFPGQLDASTAPYQHLRMYKANKLFTILDEKDGYWQIKLDKASSLLCTFNTPWGRFRFKRLPFGLKSASEVFQQKNSEAFGDISGVHVIADDMIIASVDEKQHTEILQKVMDRAKKIEH</sequence>
<protein>
    <recommendedName>
        <fullName evidence="2">ribonuclease H</fullName>
        <ecNumber evidence="2">3.1.26.4</ecNumber>
    </recommendedName>
</protein>
<dbReference type="SMART" id="SM00343">
    <property type="entry name" value="ZnF_C2HC"/>
    <property type="match status" value="2"/>
</dbReference>
<dbReference type="Gene3D" id="3.30.70.270">
    <property type="match status" value="1"/>
</dbReference>
<evidence type="ECO:0000313" key="4">
    <source>
        <dbReference type="EMBL" id="KAL1271926.1"/>
    </source>
</evidence>
<comment type="similarity">
    <text evidence="1">Belongs to the beta type-B retroviral polymerase family. HERV class-II K(HML-2) pol subfamily.</text>
</comment>
<dbReference type="InterPro" id="IPR021109">
    <property type="entry name" value="Peptidase_aspartic_dom_sf"/>
</dbReference>
<dbReference type="InterPro" id="IPR043128">
    <property type="entry name" value="Rev_trsase/Diguanyl_cyclase"/>
</dbReference>
<dbReference type="Gene3D" id="4.10.60.10">
    <property type="entry name" value="Zinc finger, CCHC-type"/>
    <property type="match status" value="1"/>
</dbReference>
<accession>A0ABR3N550</accession>
<dbReference type="Gene3D" id="3.10.10.10">
    <property type="entry name" value="HIV Type 1 Reverse Transcriptase, subunit A, domain 1"/>
    <property type="match status" value="1"/>
</dbReference>
<evidence type="ECO:0000259" key="3">
    <source>
        <dbReference type="SMART" id="SM00343"/>
    </source>
</evidence>
<comment type="caution">
    <text evidence="4">The sequence shown here is derived from an EMBL/GenBank/DDBJ whole genome shotgun (WGS) entry which is preliminary data.</text>
</comment>
<dbReference type="SUPFAM" id="SSF50630">
    <property type="entry name" value="Acid proteases"/>
    <property type="match status" value="1"/>
</dbReference>
<dbReference type="PANTHER" id="PTHR37984:SF7">
    <property type="entry name" value="INTEGRASE CATALYTIC DOMAIN-CONTAINING PROTEIN"/>
    <property type="match status" value="1"/>
</dbReference>
<dbReference type="SUPFAM" id="SSF57756">
    <property type="entry name" value="Retrovirus zinc finger-like domains"/>
    <property type="match status" value="1"/>
</dbReference>
<dbReference type="SUPFAM" id="SSF56672">
    <property type="entry name" value="DNA/RNA polymerases"/>
    <property type="match status" value="1"/>
</dbReference>
<dbReference type="InterPro" id="IPR050951">
    <property type="entry name" value="Retrovirus_Pol_polyprotein"/>
</dbReference>
<dbReference type="Pfam" id="PF00078">
    <property type="entry name" value="RVT_1"/>
    <property type="match status" value="1"/>
</dbReference>
<dbReference type="InterPro" id="IPR001878">
    <property type="entry name" value="Znf_CCHC"/>
</dbReference>